<dbReference type="InterPro" id="IPR003593">
    <property type="entry name" value="AAA+_ATPase"/>
</dbReference>
<dbReference type="SUPFAM" id="SSF52540">
    <property type="entry name" value="P-loop containing nucleoside triphosphate hydrolases"/>
    <property type="match status" value="1"/>
</dbReference>
<proteinExistence type="predicted"/>
<keyword evidence="3" id="KW-1185">Reference proteome</keyword>
<gene>
    <name evidence="2" type="ORF">GXW74_19945</name>
</gene>
<name>A0A9X9XGD9_9PROT</name>
<evidence type="ECO:0000313" key="2">
    <source>
        <dbReference type="EMBL" id="MBR0682775.1"/>
    </source>
</evidence>
<dbReference type="Pfam" id="PF13479">
    <property type="entry name" value="AAA_24"/>
    <property type="match status" value="1"/>
</dbReference>
<dbReference type="Proteomes" id="UP001138709">
    <property type="component" value="Unassembled WGS sequence"/>
</dbReference>
<dbReference type="RefSeq" id="WP_211848312.1">
    <property type="nucleotide sequence ID" value="NZ_JAAEDL010000022.1"/>
</dbReference>
<dbReference type="SMART" id="SM00382">
    <property type="entry name" value="AAA"/>
    <property type="match status" value="1"/>
</dbReference>
<reference evidence="2" key="2">
    <citation type="journal article" date="2021" name="Syst. Appl. Microbiol.">
        <title>Roseomonas hellenica sp. nov., isolated from roots of wild-growing Alkanna tinctoria.</title>
        <authorList>
            <person name="Rat A."/>
            <person name="Naranjo H.D."/>
            <person name="Lebbe L."/>
            <person name="Cnockaert M."/>
            <person name="Krigas N."/>
            <person name="Grigoriadou K."/>
            <person name="Maloupa E."/>
            <person name="Willems A."/>
        </authorList>
    </citation>
    <scope>NUCLEOTIDE SEQUENCE</scope>
    <source>
        <strain evidence="2">LMG 31228</strain>
    </source>
</reference>
<dbReference type="AlphaFoldDB" id="A0A9X9XGD9"/>
<dbReference type="InterPro" id="IPR027417">
    <property type="entry name" value="P-loop_NTPase"/>
</dbReference>
<accession>A0A9X9XGD9</accession>
<dbReference type="EMBL" id="JAAEDL010000022">
    <property type="protein sequence ID" value="MBR0682775.1"/>
    <property type="molecule type" value="Genomic_DNA"/>
</dbReference>
<reference evidence="2" key="1">
    <citation type="submission" date="2020-01" db="EMBL/GenBank/DDBJ databases">
        <authorList>
            <person name="Rat A."/>
        </authorList>
    </citation>
    <scope>NUCLEOTIDE SEQUENCE</scope>
    <source>
        <strain evidence="2">LMG 31228</strain>
    </source>
</reference>
<comment type="caution">
    <text evidence="2">The sequence shown here is derived from an EMBL/GenBank/DDBJ whole genome shotgun (WGS) entry which is preliminary data.</text>
</comment>
<organism evidence="2 3">
    <name type="scientific">Neoroseomonas eburnea</name>
    <dbReference type="NCBI Taxonomy" id="1346889"/>
    <lineage>
        <taxon>Bacteria</taxon>
        <taxon>Pseudomonadati</taxon>
        <taxon>Pseudomonadota</taxon>
        <taxon>Alphaproteobacteria</taxon>
        <taxon>Acetobacterales</taxon>
        <taxon>Acetobacteraceae</taxon>
        <taxon>Neoroseomonas</taxon>
    </lineage>
</organism>
<sequence length="332" mass="35620">MTASFSFRPASRENVGLLIALAGASGSGKTFSALRLARGLSGGGKVAFIDTEARRALHYADRFDFLHADMRPPFRPARFVEAIRAAEDAGASVVIVDSMSHEYDGEGGIMDWADELAANGVKSPGNWKDPKLAHKKLMNALLQMRAHLIFCLRADEKIEIVREGGKTLVRPLGWMPICEKRFMFEMTASFTLIPSAPGLPQFDLPHKLQEQHRGMFPAGRTIGEDAGEALRAWAAGGAAPPAAPADDQLPLLAPDGRLVAVRKAVWLAAIGKALGGLEDLSAVSQWRAAMGPHLGSIAEAGDADLVRQAEDLIERRRASFADDHPGATRDGA</sequence>
<feature type="domain" description="AAA+ ATPase" evidence="1">
    <location>
        <begin position="15"/>
        <end position="164"/>
    </location>
</feature>
<dbReference type="Gene3D" id="3.40.50.300">
    <property type="entry name" value="P-loop containing nucleotide triphosphate hydrolases"/>
    <property type="match status" value="1"/>
</dbReference>
<evidence type="ECO:0000259" key="1">
    <source>
        <dbReference type="SMART" id="SM00382"/>
    </source>
</evidence>
<evidence type="ECO:0000313" key="3">
    <source>
        <dbReference type="Proteomes" id="UP001138709"/>
    </source>
</evidence>
<protein>
    <submittedName>
        <fullName evidence="2">AAA family ATPase</fullName>
    </submittedName>
</protein>